<evidence type="ECO:0000256" key="1">
    <source>
        <dbReference type="SAM" id="MobiDB-lite"/>
    </source>
</evidence>
<evidence type="ECO:0000313" key="3">
    <source>
        <dbReference type="Proteomes" id="UP000759537"/>
    </source>
</evidence>
<feature type="non-terminal residue" evidence="2">
    <location>
        <position position="800"/>
    </location>
</feature>
<reference evidence="2" key="1">
    <citation type="submission" date="2019-10" db="EMBL/GenBank/DDBJ databases">
        <authorList>
            <consortium name="DOE Joint Genome Institute"/>
            <person name="Kuo A."/>
            <person name="Miyauchi S."/>
            <person name="Kiss E."/>
            <person name="Drula E."/>
            <person name="Kohler A."/>
            <person name="Sanchez-Garcia M."/>
            <person name="Andreopoulos B."/>
            <person name="Barry K.W."/>
            <person name="Bonito G."/>
            <person name="Buee M."/>
            <person name="Carver A."/>
            <person name="Chen C."/>
            <person name="Cichocki N."/>
            <person name="Clum A."/>
            <person name="Culley D."/>
            <person name="Crous P.W."/>
            <person name="Fauchery L."/>
            <person name="Girlanda M."/>
            <person name="Hayes R."/>
            <person name="Keri Z."/>
            <person name="LaButti K."/>
            <person name="Lipzen A."/>
            <person name="Lombard V."/>
            <person name="Magnuson J."/>
            <person name="Maillard F."/>
            <person name="Morin E."/>
            <person name="Murat C."/>
            <person name="Nolan M."/>
            <person name="Ohm R."/>
            <person name="Pangilinan J."/>
            <person name="Pereira M."/>
            <person name="Perotto S."/>
            <person name="Peter M."/>
            <person name="Riley R."/>
            <person name="Sitrit Y."/>
            <person name="Stielow B."/>
            <person name="Szollosi G."/>
            <person name="Zifcakova L."/>
            <person name="Stursova M."/>
            <person name="Spatafora J.W."/>
            <person name="Tedersoo L."/>
            <person name="Vaario L.-M."/>
            <person name="Yamada A."/>
            <person name="Yan M."/>
            <person name="Wang P."/>
            <person name="Xu J."/>
            <person name="Bruns T."/>
            <person name="Baldrian P."/>
            <person name="Vilgalys R."/>
            <person name="Henrissat B."/>
            <person name="Grigoriev I.V."/>
            <person name="Hibbett D."/>
            <person name="Nagy L.G."/>
            <person name="Martin F.M."/>
        </authorList>
    </citation>
    <scope>NUCLEOTIDE SEQUENCE</scope>
    <source>
        <strain evidence="2">Prilba</strain>
    </source>
</reference>
<dbReference type="Proteomes" id="UP000759537">
    <property type="component" value="Unassembled WGS sequence"/>
</dbReference>
<dbReference type="GO" id="GO:0003729">
    <property type="term" value="F:mRNA binding"/>
    <property type="evidence" value="ECO:0007669"/>
    <property type="project" value="TreeGrafter"/>
</dbReference>
<evidence type="ECO:0000313" key="2">
    <source>
        <dbReference type="EMBL" id="KAF8487016.1"/>
    </source>
</evidence>
<feature type="compositionally biased region" description="Low complexity" evidence="1">
    <location>
        <begin position="517"/>
        <end position="528"/>
    </location>
</feature>
<proteinExistence type="predicted"/>
<dbReference type="EMBL" id="WHVB01000001">
    <property type="protein sequence ID" value="KAF8487016.1"/>
    <property type="molecule type" value="Genomic_DNA"/>
</dbReference>
<accession>A0A9P5N5V6</accession>
<protein>
    <recommendedName>
        <fullName evidence="4">Pentatricopeptide repeat-containing protein</fullName>
    </recommendedName>
</protein>
<dbReference type="Gene3D" id="1.25.40.10">
    <property type="entry name" value="Tetratricopeptide repeat domain"/>
    <property type="match status" value="1"/>
</dbReference>
<dbReference type="AlphaFoldDB" id="A0A9P5N5V6"/>
<dbReference type="OrthoDB" id="5588846at2759"/>
<dbReference type="PANTHER" id="PTHR47938:SF35">
    <property type="entry name" value="PENTATRICOPEPTIDE REPEAT-CONTAINING PROTEIN 4, MITOCHONDRIAL-RELATED"/>
    <property type="match status" value="1"/>
</dbReference>
<gene>
    <name evidence="2" type="ORF">DFH94DRAFT_10908</name>
</gene>
<organism evidence="2 3">
    <name type="scientific">Russula ochroleuca</name>
    <dbReference type="NCBI Taxonomy" id="152965"/>
    <lineage>
        <taxon>Eukaryota</taxon>
        <taxon>Fungi</taxon>
        <taxon>Dikarya</taxon>
        <taxon>Basidiomycota</taxon>
        <taxon>Agaricomycotina</taxon>
        <taxon>Agaricomycetes</taxon>
        <taxon>Russulales</taxon>
        <taxon>Russulaceae</taxon>
        <taxon>Russula</taxon>
    </lineage>
</organism>
<name>A0A9P5N5V6_9AGAM</name>
<comment type="caution">
    <text evidence="2">The sequence shown here is derived from an EMBL/GenBank/DDBJ whole genome shotgun (WGS) entry which is preliminary data.</text>
</comment>
<sequence length="800" mass="88767">MSLRARCIQHAALLSRPPPPVAILPSGRRRRRPASATLRPTASELARRVEALAVPVHNEGIPSDLAYSEQELLALYDDLLALPRDEPRVTTGSPTQPSIEGQGKAVIETILSRLPPPPTPSEAFSALLQRRVEPNHSPFKMQPRALESDSSLPHHVALSRLSPIIQELESTRNVQASATGQRSPRMVPLAVLSIDEWRTLTRVCLSHGDLHSVKMTLELMMASGIKLGEDHANDVLGWFAHRGDELGLEDFLQTFVKGPLTDRQRHLHIKAHEKSVPPGTIPESALSLLHSYETAGRPPPMTTYSRLIAALFHTPSSLARAQAWDLFSHMRYVAHPNPDSLLFTQMIQACALPTPAEPERALDLFTEMTLDRRIPPTAGAYTAAILACARSGSKVYVNEAFRLAKEMLDAHRDARGRGAFRPDSHTFRALLEGAKRIGDLGRVRWILAEMVEMTQRDPGSKDVVVDERIMTHVFHSYAAYKPPFKRSMARLTAQTEGDADTSILARPVESSPDDSRPSVPVEASPEPSFTHLPPQTRSEVIGEARALFSRISRPSPDPTCPPSSEPRPLPALPDVHVTPWLLNAYLSVFYAHASLETAHEMFRTVFAEHGLAKDTLALVEALERCAGARRGSERAYVRRSFAGDAWQEWTALEDARRTVTRARNYNANARFIQRAYAARIRVLALTSDLDEALACLRAFVARYPPCDVRERPLSSTTTQLPDMRSTRVTLAASDRPLVRLTTALDVQDDDVPPLLTFADLEVLHHRLVAVGDRRGLAYVKWVCKAYEGALRKRREAALNV</sequence>
<feature type="region of interest" description="Disordered" evidence="1">
    <location>
        <begin position="492"/>
        <end position="535"/>
    </location>
</feature>
<keyword evidence="3" id="KW-1185">Reference proteome</keyword>
<reference evidence="2" key="2">
    <citation type="journal article" date="2020" name="Nat. Commun.">
        <title>Large-scale genome sequencing of mycorrhizal fungi provides insights into the early evolution of symbiotic traits.</title>
        <authorList>
            <person name="Miyauchi S."/>
            <person name="Kiss E."/>
            <person name="Kuo A."/>
            <person name="Drula E."/>
            <person name="Kohler A."/>
            <person name="Sanchez-Garcia M."/>
            <person name="Morin E."/>
            <person name="Andreopoulos B."/>
            <person name="Barry K.W."/>
            <person name="Bonito G."/>
            <person name="Buee M."/>
            <person name="Carver A."/>
            <person name="Chen C."/>
            <person name="Cichocki N."/>
            <person name="Clum A."/>
            <person name="Culley D."/>
            <person name="Crous P.W."/>
            <person name="Fauchery L."/>
            <person name="Girlanda M."/>
            <person name="Hayes R.D."/>
            <person name="Keri Z."/>
            <person name="LaButti K."/>
            <person name="Lipzen A."/>
            <person name="Lombard V."/>
            <person name="Magnuson J."/>
            <person name="Maillard F."/>
            <person name="Murat C."/>
            <person name="Nolan M."/>
            <person name="Ohm R.A."/>
            <person name="Pangilinan J."/>
            <person name="Pereira M.F."/>
            <person name="Perotto S."/>
            <person name="Peter M."/>
            <person name="Pfister S."/>
            <person name="Riley R."/>
            <person name="Sitrit Y."/>
            <person name="Stielow J.B."/>
            <person name="Szollosi G."/>
            <person name="Zifcakova L."/>
            <person name="Stursova M."/>
            <person name="Spatafora J.W."/>
            <person name="Tedersoo L."/>
            <person name="Vaario L.M."/>
            <person name="Yamada A."/>
            <person name="Yan M."/>
            <person name="Wang P."/>
            <person name="Xu J."/>
            <person name="Bruns T."/>
            <person name="Baldrian P."/>
            <person name="Vilgalys R."/>
            <person name="Dunand C."/>
            <person name="Henrissat B."/>
            <person name="Grigoriev I.V."/>
            <person name="Hibbett D."/>
            <person name="Nagy L.G."/>
            <person name="Martin F.M."/>
        </authorList>
    </citation>
    <scope>NUCLEOTIDE SEQUENCE</scope>
    <source>
        <strain evidence="2">Prilba</strain>
    </source>
</reference>
<dbReference type="InterPro" id="IPR011990">
    <property type="entry name" value="TPR-like_helical_dom_sf"/>
</dbReference>
<evidence type="ECO:0008006" key="4">
    <source>
        <dbReference type="Google" id="ProtNLM"/>
    </source>
</evidence>
<dbReference type="PANTHER" id="PTHR47938">
    <property type="entry name" value="RESPIRATORY COMPLEX I CHAPERONE (CIA84), PUTATIVE (AFU_ORTHOLOGUE AFUA_2G06020)-RELATED"/>
    <property type="match status" value="1"/>
</dbReference>
<feature type="region of interest" description="Disordered" evidence="1">
    <location>
        <begin position="18"/>
        <end position="38"/>
    </location>
</feature>